<organism evidence="2 3">
    <name type="scientific">Brumimicrobium aurantiacum</name>
    <dbReference type="NCBI Taxonomy" id="1737063"/>
    <lineage>
        <taxon>Bacteria</taxon>
        <taxon>Pseudomonadati</taxon>
        <taxon>Bacteroidota</taxon>
        <taxon>Flavobacteriia</taxon>
        <taxon>Flavobacteriales</taxon>
        <taxon>Crocinitomicaceae</taxon>
        <taxon>Brumimicrobium</taxon>
    </lineage>
</organism>
<feature type="transmembrane region" description="Helical" evidence="1">
    <location>
        <begin position="26"/>
        <end position="47"/>
    </location>
</feature>
<gene>
    <name evidence="2" type="ORF">DXU93_09440</name>
</gene>
<dbReference type="EMBL" id="QURB01000005">
    <property type="protein sequence ID" value="RFC54199.1"/>
    <property type="molecule type" value="Genomic_DNA"/>
</dbReference>
<accession>A0A3E1EXC6</accession>
<reference evidence="2 3" key="1">
    <citation type="submission" date="2018-08" db="EMBL/GenBank/DDBJ databases">
        <title>The draft genome squence of Brumimicrobium sp. N62.</title>
        <authorList>
            <person name="Du Z.-J."/>
            <person name="Luo H.-R."/>
        </authorList>
    </citation>
    <scope>NUCLEOTIDE SEQUENCE [LARGE SCALE GENOMIC DNA]</scope>
    <source>
        <strain evidence="2 3">N62</strain>
    </source>
</reference>
<proteinExistence type="predicted"/>
<keyword evidence="1" id="KW-0812">Transmembrane</keyword>
<keyword evidence="1" id="KW-1133">Transmembrane helix</keyword>
<sequence>MIKFEIEFFTVYISFYNFLNSLSPVFMKPLIFFAILFFALISACGKVEKLEPDISFRKYNPNLRLNPVDSLSYMYNSNCFEYLPFPTDSTQSIRIDVDKDEIDDFEFTYTTFYVYQNSVDSCENYNSSISIKAIGASNKVIVEDEFKQQVLIFEQGDDIEKTNTVSDSAIIFLDDYSAEEQYPLSAGNKLIGVRLTGNKMAWIKVAYHKEELAFSIIEHAYNDNFHLGITAGSLE</sequence>
<dbReference type="Proteomes" id="UP000257127">
    <property type="component" value="Unassembled WGS sequence"/>
</dbReference>
<protein>
    <submittedName>
        <fullName evidence="2">Uncharacterized protein</fullName>
    </submittedName>
</protein>
<dbReference type="AlphaFoldDB" id="A0A3E1EXC6"/>
<comment type="caution">
    <text evidence="2">The sequence shown here is derived from an EMBL/GenBank/DDBJ whole genome shotgun (WGS) entry which is preliminary data.</text>
</comment>
<evidence type="ECO:0000256" key="1">
    <source>
        <dbReference type="SAM" id="Phobius"/>
    </source>
</evidence>
<keyword evidence="1" id="KW-0472">Membrane</keyword>
<keyword evidence="3" id="KW-1185">Reference proteome</keyword>
<evidence type="ECO:0000313" key="2">
    <source>
        <dbReference type="EMBL" id="RFC54199.1"/>
    </source>
</evidence>
<evidence type="ECO:0000313" key="3">
    <source>
        <dbReference type="Proteomes" id="UP000257127"/>
    </source>
</evidence>
<name>A0A3E1EXC6_9FLAO</name>